<protein>
    <recommendedName>
        <fullName evidence="4">Zinc-ribbon domain-containing protein</fullName>
    </recommendedName>
</protein>
<feature type="transmembrane region" description="Helical" evidence="1">
    <location>
        <begin position="71"/>
        <end position="95"/>
    </location>
</feature>
<organism evidence="2 3">
    <name type="scientific">Paucihalobacter ruber</name>
    <dbReference type="NCBI Taxonomy" id="2567861"/>
    <lineage>
        <taxon>Bacteria</taxon>
        <taxon>Pseudomonadati</taxon>
        <taxon>Bacteroidota</taxon>
        <taxon>Flavobacteriia</taxon>
        <taxon>Flavobacteriales</taxon>
        <taxon>Flavobacteriaceae</taxon>
        <taxon>Paucihalobacter</taxon>
    </lineage>
</organism>
<comment type="caution">
    <text evidence="2">The sequence shown here is derived from an EMBL/GenBank/DDBJ whole genome shotgun (WGS) entry which is preliminary data.</text>
</comment>
<evidence type="ECO:0008006" key="4">
    <source>
        <dbReference type="Google" id="ProtNLM"/>
    </source>
</evidence>
<keyword evidence="1" id="KW-0812">Transmembrane</keyword>
<accession>A0A506PM16</accession>
<evidence type="ECO:0000313" key="3">
    <source>
        <dbReference type="Proteomes" id="UP000317332"/>
    </source>
</evidence>
<keyword evidence="1" id="KW-0472">Membrane</keyword>
<keyword evidence="1" id="KW-1133">Transmembrane helix</keyword>
<gene>
    <name evidence="2" type="ORF">FJ651_04310</name>
</gene>
<evidence type="ECO:0000313" key="2">
    <source>
        <dbReference type="EMBL" id="TPV34761.1"/>
    </source>
</evidence>
<dbReference type="Proteomes" id="UP000317332">
    <property type="component" value="Unassembled WGS sequence"/>
</dbReference>
<dbReference type="AlphaFoldDB" id="A0A506PM16"/>
<dbReference type="OrthoDB" id="1144727at2"/>
<dbReference type="RefSeq" id="WP_140989184.1">
    <property type="nucleotide sequence ID" value="NZ_VHIQ01000002.1"/>
</dbReference>
<proteinExistence type="predicted"/>
<keyword evidence="3" id="KW-1185">Reference proteome</keyword>
<reference evidence="2 3" key="1">
    <citation type="submission" date="2019-06" db="EMBL/GenBank/DDBJ databases">
        <title>Flavobacteriaceae Paucihalobacterium erythroidium CWB-1, complete genome.</title>
        <authorList>
            <person name="Wu S."/>
        </authorList>
    </citation>
    <scope>NUCLEOTIDE SEQUENCE [LARGE SCALE GENOMIC DNA]</scope>
    <source>
        <strain evidence="2 3">CWB-1</strain>
    </source>
</reference>
<sequence length="99" mass="11813">MRKIKCPKCGTYNVNQDYCTNCGTLINFKIRRDLEHKKSEKRRQEYHDHDEKTSFSVVDKYKNHRFFVVRVFGYLIYYVWSAVMAIGAFIAWLFAMTAA</sequence>
<name>A0A506PM16_9FLAO</name>
<evidence type="ECO:0000256" key="1">
    <source>
        <dbReference type="SAM" id="Phobius"/>
    </source>
</evidence>
<dbReference type="EMBL" id="VHIQ01000002">
    <property type="protein sequence ID" value="TPV34761.1"/>
    <property type="molecule type" value="Genomic_DNA"/>
</dbReference>